<protein>
    <submittedName>
        <fullName evidence="7">Serine/threonine protein kinase</fullName>
    </submittedName>
</protein>
<dbReference type="InterPro" id="IPR000719">
    <property type="entry name" value="Prot_kinase_dom"/>
</dbReference>
<dbReference type="RefSeq" id="WP_218825265.1">
    <property type="nucleotide sequence ID" value="NZ_FZOD01000009.1"/>
</dbReference>
<dbReference type="AlphaFoldDB" id="A0A239EDV8"/>
<dbReference type="Proteomes" id="UP000198282">
    <property type="component" value="Unassembled WGS sequence"/>
</dbReference>
<keyword evidence="4 5" id="KW-0067">ATP-binding</keyword>
<dbReference type="PANTHER" id="PTHR43289">
    <property type="entry name" value="MITOGEN-ACTIVATED PROTEIN KINASE KINASE KINASE 20-RELATED"/>
    <property type="match status" value="1"/>
</dbReference>
<dbReference type="GO" id="GO:0004674">
    <property type="term" value="F:protein serine/threonine kinase activity"/>
    <property type="evidence" value="ECO:0007669"/>
    <property type="project" value="UniProtKB-KW"/>
</dbReference>
<evidence type="ECO:0000313" key="8">
    <source>
        <dbReference type="Proteomes" id="UP000198282"/>
    </source>
</evidence>
<feature type="domain" description="Protein kinase" evidence="6">
    <location>
        <begin position="16"/>
        <end position="273"/>
    </location>
</feature>
<keyword evidence="3 7" id="KW-0418">Kinase</keyword>
<keyword evidence="7" id="KW-0723">Serine/threonine-protein kinase</keyword>
<dbReference type="Gene3D" id="3.30.200.20">
    <property type="entry name" value="Phosphorylase Kinase, domain 1"/>
    <property type="match status" value="1"/>
</dbReference>
<keyword evidence="8" id="KW-1185">Reference proteome</keyword>
<dbReference type="InterPro" id="IPR017441">
    <property type="entry name" value="Protein_kinase_ATP_BS"/>
</dbReference>
<dbReference type="PROSITE" id="PS50011">
    <property type="entry name" value="PROTEIN_KINASE_DOM"/>
    <property type="match status" value="1"/>
</dbReference>
<reference evidence="7 8" key="1">
    <citation type="submission" date="2017-06" db="EMBL/GenBank/DDBJ databases">
        <authorList>
            <person name="Kim H.J."/>
            <person name="Triplett B.A."/>
        </authorList>
    </citation>
    <scope>NUCLEOTIDE SEQUENCE [LARGE SCALE GENOMIC DNA]</scope>
    <source>
        <strain evidence="7 8">CGMCC 4.2132</strain>
    </source>
</reference>
<dbReference type="SMART" id="SM00220">
    <property type="entry name" value="S_TKc"/>
    <property type="match status" value="1"/>
</dbReference>
<dbReference type="Gene3D" id="1.10.510.10">
    <property type="entry name" value="Transferase(Phosphotransferase) domain 1"/>
    <property type="match status" value="1"/>
</dbReference>
<dbReference type="Pfam" id="PF00069">
    <property type="entry name" value="Pkinase"/>
    <property type="match status" value="1"/>
</dbReference>
<keyword evidence="1" id="KW-0808">Transferase</keyword>
<name>A0A239EDV8_9ACTN</name>
<dbReference type="PROSITE" id="PS00107">
    <property type="entry name" value="PROTEIN_KINASE_ATP"/>
    <property type="match status" value="1"/>
</dbReference>
<dbReference type="PROSITE" id="PS00108">
    <property type="entry name" value="PROTEIN_KINASE_ST"/>
    <property type="match status" value="1"/>
</dbReference>
<evidence type="ECO:0000313" key="7">
    <source>
        <dbReference type="EMBL" id="SNS42709.1"/>
    </source>
</evidence>
<dbReference type="InterPro" id="IPR011009">
    <property type="entry name" value="Kinase-like_dom_sf"/>
</dbReference>
<evidence type="ECO:0000256" key="1">
    <source>
        <dbReference type="ARBA" id="ARBA00022679"/>
    </source>
</evidence>
<dbReference type="GO" id="GO:0005524">
    <property type="term" value="F:ATP binding"/>
    <property type="evidence" value="ECO:0007669"/>
    <property type="project" value="UniProtKB-UniRule"/>
</dbReference>
<evidence type="ECO:0000256" key="3">
    <source>
        <dbReference type="ARBA" id="ARBA00022777"/>
    </source>
</evidence>
<keyword evidence="2 5" id="KW-0547">Nucleotide-binding</keyword>
<dbReference type="CDD" id="cd14014">
    <property type="entry name" value="STKc_PknB_like"/>
    <property type="match status" value="1"/>
</dbReference>
<dbReference type="PANTHER" id="PTHR43289:SF34">
    <property type="entry name" value="SERINE_THREONINE-PROTEIN KINASE YBDM-RELATED"/>
    <property type="match status" value="1"/>
</dbReference>
<evidence type="ECO:0000256" key="4">
    <source>
        <dbReference type="ARBA" id="ARBA00022840"/>
    </source>
</evidence>
<dbReference type="EMBL" id="FZOD01000009">
    <property type="protein sequence ID" value="SNS42709.1"/>
    <property type="molecule type" value="Genomic_DNA"/>
</dbReference>
<gene>
    <name evidence="7" type="ORF">SAMN05216276_100990</name>
</gene>
<evidence type="ECO:0000259" key="6">
    <source>
        <dbReference type="PROSITE" id="PS50011"/>
    </source>
</evidence>
<accession>A0A239EDV8</accession>
<proteinExistence type="predicted"/>
<dbReference type="SUPFAM" id="SSF56112">
    <property type="entry name" value="Protein kinase-like (PK-like)"/>
    <property type="match status" value="1"/>
</dbReference>
<feature type="binding site" evidence="5">
    <location>
        <position position="44"/>
    </location>
    <ligand>
        <name>ATP</name>
        <dbReference type="ChEBI" id="CHEBI:30616"/>
    </ligand>
</feature>
<sequence>MVEALASEDPWEIAGYKLRGRLGSGGMGIVYLSYSRGGQPVALKVVRREYAEDPEFRRRFAREVEAARRVQGAYTAPVLDSNVEGTQPWLASAYVPGPSLADAVHRHGPLPPETVLSLVAGIAEALQSIHGVGVVHRDLKPTNVLLASDGPRVIDFGIARSADATALTDTNVRLGTPAYMSPEQVTGRGIGPETDLFALGLVAFFAATGRHPFGEGDGNALLFRILSQEPELTACPEPLREIVARCLAKESSERPTPTEIIELCRGGAGAGSFDRGGELVAATADRRGDNPPGDGIAADAASGHHYRYGAAACRAGVRGRGAHHPADRWWYRVRHHATAAGARSGR</sequence>
<organism evidence="7 8">
    <name type="scientific">Streptosporangium subroseum</name>
    <dbReference type="NCBI Taxonomy" id="106412"/>
    <lineage>
        <taxon>Bacteria</taxon>
        <taxon>Bacillati</taxon>
        <taxon>Actinomycetota</taxon>
        <taxon>Actinomycetes</taxon>
        <taxon>Streptosporangiales</taxon>
        <taxon>Streptosporangiaceae</taxon>
        <taxon>Streptosporangium</taxon>
    </lineage>
</organism>
<evidence type="ECO:0000256" key="5">
    <source>
        <dbReference type="PROSITE-ProRule" id="PRU10141"/>
    </source>
</evidence>
<dbReference type="InterPro" id="IPR008271">
    <property type="entry name" value="Ser/Thr_kinase_AS"/>
</dbReference>
<evidence type="ECO:0000256" key="2">
    <source>
        <dbReference type="ARBA" id="ARBA00022741"/>
    </source>
</evidence>